<dbReference type="GO" id="GO:0089718">
    <property type="term" value="P:amino acid import across plasma membrane"/>
    <property type="evidence" value="ECO:0007669"/>
    <property type="project" value="TreeGrafter"/>
</dbReference>
<reference evidence="18 19" key="1">
    <citation type="journal article" date="2024" name="BMC Genomics">
        <title>Genome assembly of redclaw crayfish (Cherax quadricarinatus) provides insights into its immune adaptation and hypoxia tolerance.</title>
        <authorList>
            <person name="Liu Z."/>
            <person name="Zheng J."/>
            <person name="Li H."/>
            <person name="Fang K."/>
            <person name="Wang S."/>
            <person name="He J."/>
            <person name="Zhou D."/>
            <person name="Weng S."/>
            <person name="Chi M."/>
            <person name="Gu Z."/>
            <person name="He J."/>
            <person name="Li F."/>
            <person name="Wang M."/>
        </authorList>
    </citation>
    <scope>NUCLEOTIDE SEQUENCE [LARGE SCALE GENOMIC DNA]</scope>
    <source>
        <strain evidence="18">ZL_2023a</strain>
    </source>
</reference>
<keyword evidence="12" id="KW-0739">Sodium transport</keyword>
<feature type="region of interest" description="Disordered" evidence="16">
    <location>
        <begin position="584"/>
        <end position="619"/>
    </location>
</feature>
<dbReference type="PANTHER" id="PTHR11616:SF321">
    <property type="entry name" value="SODIUM-DEPENDENT NUTRIENT AMINO ACID TRANSPORTER 1-RELATED"/>
    <property type="match status" value="1"/>
</dbReference>
<evidence type="ECO:0000256" key="11">
    <source>
        <dbReference type="ARBA" id="ARBA00023180"/>
    </source>
</evidence>
<evidence type="ECO:0000256" key="17">
    <source>
        <dbReference type="SAM" id="Phobius"/>
    </source>
</evidence>
<dbReference type="Proteomes" id="UP001445076">
    <property type="component" value="Unassembled WGS sequence"/>
</dbReference>
<feature type="transmembrane region" description="Helical" evidence="17">
    <location>
        <begin position="862"/>
        <end position="886"/>
    </location>
</feature>
<evidence type="ECO:0000256" key="10">
    <source>
        <dbReference type="ARBA" id="ARBA00023136"/>
    </source>
</evidence>
<keyword evidence="11" id="KW-0325">Glycoprotein</keyword>
<dbReference type="GO" id="GO:0015179">
    <property type="term" value="F:L-amino acid transmembrane transporter activity"/>
    <property type="evidence" value="ECO:0007669"/>
    <property type="project" value="TreeGrafter"/>
</dbReference>
<comment type="caution">
    <text evidence="18">The sequence shown here is derived from an EMBL/GenBank/DDBJ whole genome shotgun (WGS) entry which is preliminary data.</text>
</comment>
<evidence type="ECO:0000256" key="3">
    <source>
        <dbReference type="ARBA" id="ARBA00022448"/>
    </source>
</evidence>
<comment type="similarity">
    <text evidence="2">Belongs to the sodium:neurotransmitter symporter (SNF) (TC 2.A.22) family.</text>
</comment>
<feature type="compositionally biased region" description="Polar residues" evidence="16">
    <location>
        <begin position="219"/>
        <end position="235"/>
    </location>
</feature>
<evidence type="ECO:0000256" key="7">
    <source>
        <dbReference type="ARBA" id="ARBA00022989"/>
    </source>
</evidence>
<dbReference type="AlphaFoldDB" id="A0AAW0WML1"/>
<evidence type="ECO:0000256" key="4">
    <source>
        <dbReference type="ARBA" id="ARBA00022692"/>
    </source>
</evidence>
<evidence type="ECO:0000256" key="14">
    <source>
        <dbReference type="ARBA" id="ARBA00040215"/>
    </source>
</evidence>
<feature type="transmembrane region" description="Helical" evidence="17">
    <location>
        <begin position="961"/>
        <end position="986"/>
    </location>
</feature>
<gene>
    <name evidence="18" type="ORF">OTU49_008625</name>
</gene>
<feature type="transmembrane region" description="Helical" evidence="17">
    <location>
        <begin position="1139"/>
        <end position="1160"/>
    </location>
</feature>
<keyword evidence="7 17" id="KW-1133">Transmembrane helix</keyword>
<dbReference type="SUPFAM" id="SSF161070">
    <property type="entry name" value="SNF-like"/>
    <property type="match status" value="1"/>
</dbReference>
<feature type="region of interest" description="Disordered" evidence="16">
    <location>
        <begin position="274"/>
        <end position="297"/>
    </location>
</feature>
<feature type="compositionally biased region" description="Basic and acidic residues" evidence="16">
    <location>
        <begin position="481"/>
        <end position="498"/>
    </location>
</feature>
<feature type="binding site" evidence="15">
    <location>
        <position position="873"/>
    </location>
    <ligand>
        <name>Na(+)</name>
        <dbReference type="ChEBI" id="CHEBI:29101"/>
        <label>1</label>
    </ligand>
</feature>
<evidence type="ECO:0000256" key="2">
    <source>
        <dbReference type="ARBA" id="ARBA00006459"/>
    </source>
</evidence>
<dbReference type="PROSITE" id="PS50267">
    <property type="entry name" value="NA_NEUROTRAN_SYMP_3"/>
    <property type="match status" value="1"/>
</dbReference>
<feature type="region of interest" description="Disordered" evidence="16">
    <location>
        <begin position="380"/>
        <end position="527"/>
    </location>
</feature>
<comment type="function">
    <text evidence="13">Unusual broad substrate spectrum amino acid:sodium cotransporter that promotes absorption of the D isomers of essential amino acids. Neutral amino acids are the preferred substrates, especially methionine and phenylalanine.</text>
</comment>
<dbReference type="InterPro" id="IPR037272">
    <property type="entry name" value="SNS_sf"/>
</dbReference>
<evidence type="ECO:0000256" key="8">
    <source>
        <dbReference type="ARBA" id="ARBA00023053"/>
    </source>
</evidence>
<keyword evidence="3" id="KW-0813">Transport</keyword>
<feature type="compositionally biased region" description="Low complexity" evidence="16">
    <location>
        <begin position="79"/>
        <end position="116"/>
    </location>
</feature>
<dbReference type="PANTHER" id="PTHR11616">
    <property type="entry name" value="SODIUM/CHLORIDE DEPENDENT TRANSPORTER"/>
    <property type="match status" value="1"/>
</dbReference>
<proteinExistence type="inferred from homology"/>
<evidence type="ECO:0000256" key="9">
    <source>
        <dbReference type="ARBA" id="ARBA00023065"/>
    </source>
</evidence>
<feature type="non-terminal residue" evidence="18">
    <location>
        <position position="1"/>
    </location>
</feature>
<feature type="transmembrane region" description="Helical" evidence="17">
    <location>
        <begin position="657"/>
        <end position="677"/>
    </location>
</feature>
<keyword evidence="5" id="KW-0769">Symport</keyword>
<feature type="transmembrane region" description="Helical" evidence="17">
    <location>
        <begin position="782"/>
        <end position="801"/>
    </location>
</feature>
<evidence type="ECO:0000256" key="12">
    <source>
        <dbReference type="ARBA" id="ARBA00023201"/>
    </source>
</evidence>
<feature type="compositionally biased region" description="Low complexity" evidence="16">
    <location>
        <begin position="236"/>
        <end position="253"/>
    </location>
</feature>
<organism evidence="18 19">
    <name type="scientific">Cherax quadricarinatus</name>
    <name type="common">Australian red claw crayfish</name>
    <dbReference type="NCBI Taxonomy" id="27406"/>
    <lineage>
        <taxon>Eukaryota</taxon>
        <taxon>Metazoa</taxon>
        <taxon>Ecdysozoa</taxon>
        <taxon>Arthropoda</taxon>
        <taxon>Crustacea</taxon>
        <taxon>Multicrustacea</taxon>
        <taxon>Malacostraca</taxon>
        <taxon>Eumalacostraca</taxon>
        <taxon>Eucarida</taxon>
        <taxon>Decapoda</taxon>
        <taxon>Pleocyemata</taxon>
        <taxon>Astacidea</taxon>
        <taxon>Parastacoidea</taxon>
        <taxon>Parastacidae</taxon>
        <taxon>Cherax</taxon>
    </lineage>
</organism>
<feature type="compositionally biased region" description="Polar residues" evidence="16">
    <location>
        <begin position="174"/>
        <end position="199"/>
    </location>
</feature>
<feature type="transmembrane region" description="Helical" evidence="17">
    <location>
        <begin position="711"/>
        <end position="732"/>
    </location>
</feature>
<evidence type="ECO:0000256" key="15">
    <source>
        <dbReference type="PIRSR" id="PIRSR600175-1"/>
    </source>
</evidence>
<protein>
    <recommendedName>
        <fullName evidence="14">Sodium-dependent nutrient amino acid transporter 1</fullName>
    </recommendedName>
</protein>
<feature type="transmembrane region" description="Helical" evidence="17">
    <location>
        <begin position="992"/>
        <end position="1015"/>
    </location>
</feature>
<evidence type="ECO:0000256" key="16">
    <source>
        <dbReference type="SAM" id="MobiDB-lite"/>
    </source>
</evidence>
<feature type="compositionally biased region" description="Basic and acidic residues" evidence="16">
    <location>
        <begin position="515"/>
        <end position="525"/>
    </location>
</feature>
<keyword evidence="8 15" id="KW-0915">Sodium</keyword>
<evidence type="ECO:0000256" key="1">
    <source>
        <dbReference type="ARBA" id="ARBA00004141"/>
    </source>
</evidence>
<feature type="transmembrane region" description="Helical" evidence="17">
    <location>
        <begin position="898"/>
        <end position="923"/>
    </location>
</feature>
<feature type="compositionally biased region" description="Polar residues" evidence="16">
    <location>
        <begin position="380"/>
        <end position="389"/>
    </location>
</feature>
<evidence type="ECO:0000313" key="19">
    <source>
        <dbReference type="Proteomes" id="UP001445076"/>
    </source>
</evidence>
<feature type="transmembrane region" description="Helical" evidence="17">
    <location>
        <begin position="807"/>
        <end position="829"/>
    </location>
</feature>
<evidence type="ECO:0000256" key="5">
    <source>
        <dbReference type="ARBA" id="ARBA00022847"/>
    </source>
</evidence>
<keyword evidence="6" id="KW-0029">Amino-acid transport</keyword>
<feature type="transmembrane region" description="Helical" evidence="17">
    <location>
        <begin position="1095"/>
        <end position="1119"/>
    </location>
</feature>
<sequence>RHLTPAVAPPTTLTSLPGLPRPGCRYQGVSWHQGVTMRYLKLDQDTPAISTVRERKTGRLKVLIKRDASGRVNVRGDELPLVSSPPHLSSPTQASSSPSSSSSLSSTPLTSLPSSSLHEDTPASSTSTPGREVPGATSVCSLHDVPQASSSTPRKEVPWARSAAVPGTRARKVQSFTSFSSPAKSPSRTELEASSTGSSPARRVSAAPVLDSVEGSSVEAATTTVRVASAPQSSATSPHHPGAGGSHSSSTSPHKMHVSTHQMLVGMHMPVTPQKTVPISPQKVPISPQKIPVSPQKPAPVIPQISVPITPYKSAPVSPQKIVPVSPQKNVPVSSQKSVAVSPQKSVPVSPQKSVPISQQKLPISLQNLRNIEQTLVTHLQREPVTSPQRAAPCLQRPETSPHRPAVSPSTTPSRYWRPASETSAEEATPPVPDRRSGGVLVVVNGGFPGDSSPRHLQEGNIRSPSHPKVITTIPIGDVPSHIEQESREEQKQADRKTTNAAPRKSSSKPTANGEAKKTTHEKNKSVTIVVNDQQVTYSNTPHTYTTNTDLQQHQANGITNGDLNHLPPASGEGVVVNGHAVAKSDADTRPSSAASLPTRGDPDIQYLSGEAGDTVGGEDSGEAWSSVVSGVCGVVLIIGAASILRLPRLLYEYGAGSFLAAWCAVLFVIAAPIAYLEACLSQFSSSAALAVWRLIPIARGVGWSTVVVCFYWAVVVLGYVAPIIHYILLWINPALLQKMVSPVCSNTISNYTNAGDWALDYHRSCVYELPDEWQSGVKLTFAWPLPATMAAAAVAISLIATCGARTLAGITGFTAILAVIGLSLQLGIGLTEMYRRDIASLWELAHPFLIPQGNTLLQPRVWCAALAHVLLSLGLGVGLLMNFSSRGSFRFTLRRHLWGLLVLVVVMTALVTMVSVLQLTLLASDRGLSVHQALSSLRYKYNNATVAGDNFVEIIDERAVGVSVGAAVITASHLMAVVTFPFVWLKQAVSTIIFIGLWCSGVTTGTVCVHTLIAALRDARDCLPRATAALILAPLLLTAATPSVTKGGAAVVALLDGDVLTPVVLWPPFTLTLAITAIYGIHKVRKDFTFMLEATVSLLWIPVWGVFIPLSLLGVVVWACVMDGQAVAVTDGPGWRTALVWALRALVLLPVPITAIYVVKSQLAYGIIDKVASSLQSSREWGDWGPQDPIEHHNWRRWREDETRPIASLKRRFANRPLTYTHSTLSSESSSTLTRLRNKYQRNGTASIL</sequence>
<evidence type="ECO:0000256" key="13">
    <source>
        <dbReference type="ARBA" id="ARBA00037785"/>
    </source>
</evidence>
<dbReference type="GO" id="GO:0005886">
    <property type="term" value="C:plasma membrane"/>
    <property type="evidence" value="ECO:0007669"/>
    <property type="project" value="TreeGrafter"/>
</dbReference>
<feature type="transmembrane region" description="Helical" evidence="17">
    <location>
        <begin position="624"/>
        <end position="645"/>
    </location>
</feature>
<evidence type="ECO:0000313" key="18">
    <source>
        <dbReference type="EMBL" id="KAK8729099.1"/>
    </source>
</evidence>
<keyword evidence="9" id="KW-0406">Ion transport</keyword>
<feature type="region of interest" description="Disordered" evidence="16">
    <location>
        <begin position="75"/>
        <end position="257"/>
    </location>
</feature>
<keyword evidence="10 17" id="KW-0472">Membrane</keyword>
<accession>A0AAW0WML1</accession>
<keyword evidence="15" id="KW-0479">Metal-binding</keyword>
<feature type="transmembrane region" description="Helical" evidence="17">
    <location>
        <begin position="1065"/>
        <end position="1083"/>
    </location>
</feature>
<name>A0AAW0WML1_CHEQU</name>
<dbReference type="Pfam" id="PF00209">
    <property type="entry name" value="SNF"/>
    <property type="match status" value="1"/>
</dbReference>
<keyword evidence="19" id="KW-1185">Reference proteome</keyword>
<evidence type="ECO:0000256" key="6">
    <source>
        <dbReference type="ARBA" id="ARBA00022970"/>
    </source>
</evidence>
<comment type="subcellular location">
    <subcellularLocation>
        <location evidence="1">Membrane</location>
        <topology evidence="1">Multi-pass membrane protein</topology>
    </subcellularLocation>
</comment>
<dbReference type="InterPro" id="IPR000175">
    <property type="entry name" value="Na/ntran_symport"/>
</dbReference>
<dbReference type="GO" id="GO:0005283">
    <property type="term" value="F:amino acid:sodium symporter activity"/>
    <property type="evidence" value="ECO:0007669"/>
    <property type="project" value="TreeGrafter"/>
</dbReference>
<keyword evidence="4 17" id="KW-0812">Transmembrane</keyword>
<dbReference type="EMBL" id="JARKIK010000068">
    <property type="protein sequence ID" value="KAK8729099.1"/>
    <property type="molecule type" value="Genomic_DNA"/>
</dbReference>
<dbReference type="GO" id="GO:0046872">
    <property type="term" value="F:metal ion binding"/>
    <property type="evidence" value="ECO:0007669"/>
    <property type="project" value="UniProtKB-KW"/>
</dbReference>